<proteinExistence type="predicted"/>
<dbReference type="Proteomes" id="UP000294480">
    <property type="component" value="Unassembled WGS sequence"/>
</dbReference>
<evidence type="ECO:0000313" key="2">
    <source>
        <dbReference type="Proteomes" id="UP000294480"/>
    </source>
</evidence>
<reference evidence="1 2" key="1">
    <citation type="submission" date="2019-03" db="EMBL/GenBank/DDBJ databases">
        <title>Genomic Encyclopedia of Type Strains, Phase IV (KMG-IV): sequencing the most valuable type-strain genomes for metagenomic binning, comparative biology and taxonomic classification.</title>
        <authorList>
            <person name="Goeker M."/>
        </authorList>
    </citation>
    <scope>NUCLEOTIDE SEQUENCE [LARGE SCALE GENOMIC DNA]</scope>
    <source>
        <strain evidence="1 2">DSM 102852</strain>
    </source>
</reference>
<feature type="non-terminal residue" evidence="1">
    <location>
        <position position="91"/>
    </location>
</feature>
<name>A0A4R6Y2W8_9BURK</name>
<sequence>MMAQDSIFDWNHPSAPAHMVYHLRLTDQGDELLEAATLSAVMDSIVDEGGEFEAVFDALICCCSSKTDHECALKFDQAVKGANWVAPVDKF</sequence>
<keyword evidence="2" id="KW-1185">Reference proteome</keyword>
<dbReference type="EMBL" id="SNZE01000018">
    <property type="protein sequence ID" value="TDR30694.1"/>
    <property type="molecule type" value="Genomic_DNA"/>
</dbReference>
<protein>
    <submittedName>
        <fullName evidence="1">Uncharacterized protein</fullName>
    </submittedName>
</protein>
<dbReference type="RefSeq" id="WP_133620986.1">
    <property type="nucleotide sequence ID" value="NZ_SNZE01000018.1"/>
</dbReference>
<gene>
    <name evidence="1" type="ORF">DFR44_11844</name>
</gene>
<accession>A0A4R6Y2W8</accession>
<organism evidence="1 2">
    <name type="scientific">Hydromonas duriensis</name>
    <dbReference type="NCBI Taxonomy" id="1527608"/>
    <lineage>
        <taxon>Bacteria</taxon>
        <taxon>Pseudomonadati</taxon>
        <taxon>Pseudomonadota</taxon>
        <taxon>Betaproteobacteria</taxon>
        <taxon>Burkholderiales</taxon>
        <taxon>Burkholderiaceae</taxon>
        <taxon>Hydromonas</taxon>
    </lineage>
</organism>
<dbReference type="AlphaFoldDB" id="A0A4R6Y2W8"/>
<evidence type="ECO:0000313" key="1">
    <source>
        <dbReference type="EMBL" id="TDR30694.1"/>
    </source>
</evidence>
<comment type="caution">
    <text evidence="1">The sequence shown here is derived from an EMBL/GenBank/DDBJ whole genome shotgun (WGS) entry which is preliminary data.</text>
</comment>